<dbReference type="EMBL" id="UWOC01000193">
    <property type="protein sequence ID" value="VCU11278.1"/>
    <property type="molecule type" value="Genomic_DNA"/>
</dbReference>
<gene>
    <name evidence="1" type="ORF">RHODGE_RHODGE_04489</name>
</gene>
<comment type="caution">
    <text evidence="1">The sequence shown here is derived from an EMBL/GenBank/DDBJ whole genome shotgun (WGS) entry which is preliminary data.</text>
</comment>
<evidence type="ECO:0000313" key="1">
    <source>
        <dbReference type="EMBL" id="VCU11278.1"/>
    </source>
</evidence>
<dbReference type="Proteomes" id="UP000289200">
    <property type="component" value="Unassembled WGS sequence"/>
</dbReference>
<keyword evidence="2" id="KW-1185">Reference proteome</keyword>
<dbReference type="RefSeq" id="WP_207211595.1">
    <property type="nucleotide sequence ID" value="NZ_UWOC01000193.1"/>
</dbReference>
<name>A0A447D179_9BRAD</name>
<sequence>MIPQPRPVSPELRAQAQDPAVLAAANINPVTRLATDYLNHYNEVIMLLEMLESCPEFVPDIVGWEPRAYDEYFVRSHFKDRDLALVAWEYADPAARMELERLADHMNAILAATLDALRLELSPRACGQLGCEASNWLKPLVARAGSVINGEHVMSVVTGDAARQAMIDAVFEQGA</sequence>
<organism evidence="1 2">
    <name type="scientific">Rhodoplanes serenus</name>
    <dbReference type="NCBI Taxonomy" id="200615"/>
    <lineage>
        <taxon>Bacteria</taxon>
        <taxon>Pseudomonadati</taxon>
        <taxon>Pseudomonadota</taxon>
        <taxon>Alphaproteobacteria</taxon>
        <taxon>Hyphomicrobiales</taxon>
        <taxon>Nitrobacteraceae</taxon>
        <taxon>Rhodoplanes</taxon>
    </lineage>
</organism>
<protein>
    <submittedName>
        <fullName evidence="1">Uncharacterized protein</fullName>
    </submittedName>
</protein>
<reference evidence="2" key="1">
    <citation type="submission" date="2018-10" db="EMBL/GenBank/DDBJ databases">
        <authorList>
            <person name="Peiro R."/>
            <person name="Begona"/>
            <person name="Cbmso G."/>
            <person name="Lopez M."/>
            <person name="Gonzalez S."/>
            <person name="Sacristan E."/>
            <person name="Castillo E."/>
        </authorList>
    </citation>
    <scope>NUCLEOTIDE SEQUENCE [LARGE SCALE GENOMIC DNA]</scope>
</reference>
<dbReference type="AlphaFoldDB" id="A0A447D179"/>
<evidence type="ECO:0000313" key="2">
    <source>
        <dbReference type="Proteomes" id="UP000289200"/>
    </source>
</evidence>
<accession>A0A447D179</accession>
<proteinExistence type="predicted"/>